<dbReference type="SMART" id="SM00066">
    <property type="entry name" value="GAL4"/>
    <property type="match status" value="1"/>
</dbReference>
<dbReference type="GO" id="GO:0008270">
    <property type="term" value="F:zinc ion binding"/>
    <property type="evidence" value="ECO:0007669"/>
    <property type="project" value="InterPro"/>
</dbReference>
<keyword evidence="5" id="KW-1185">Reference proteome</keyword>
<proteinExistence type="predicted"/>
<protein>
    <recommendedName>
        <fullName evidence="3">Zn(2)-C6 fungal-type domain-containing protein</fullName>
    </recommendedName>
</protein>
<evidence type="ECO:0000256" key="1">
    <source>
        <dbReference type="ARBA" id="ARBA00023242"/>
    </source>
</evidence>
<dbReference type="OrthoDB" id="416217at2759"/>
<dbReference type="Pfam" id="PF00172">
    <property type="entry name" value="Zn_clus"/>
    <property type="match status" value="1"/>
</dbReference>
<reference evidence="4" key="1">
    <citation type="journal article" date="2020" name="Stud. Mycol.">
        <title>101 Dothideomycetes genomes: a test case for predicting lifestyles and emergence of pathogens.</title>
        <authorList>
            <person name="Haridas S."/>
            <person name="Albert R."/>
            <person name="Binder M."/>
            <person name="Bloem J."/>
            <person name="Labutti K."/>
            <person name="Salamov A."/>
            <person name="Andreopoulos B."/>
            <person name="Baker S."/>
            <person name="Barry K."/>
            <person name="Bills G."/>
            <person name="Bluhm B."/>
            <person name="Cannon C."/>
            <person name="Castanera R."/>
            <person name="Culley D."/>
            <person name="Daum C."/>
            <person name="Ezra D."/>
            <person name="Gonzalez J."/>
            <person name="Henrissat B."/>
            <person name="Kuo A."/>
            <person name="Liang C."/>
            <person name="Lipzen A."/>
            <person name="Lutzoni F."/>
            <person name="Magnuson J."/>
            <person name="Mondo S."/>
            <person name="Nolan M."/>
            <person name="Ohm R."/>
            <person name="Pangilinan J."/>
            <person name="Park H.-J."/>
            <person name="Ramirez L."/>
            <person name="Alfaro M."/>
            <person name="Sun H."/>
            <person name="Tritt A."/>
            <person name="Yoshinaga Y."/>
            <person name="Zwiers L.-H."/>
            <person name="Turgeon B."/>
            <person name="Goodwin S."/>
            <person name="Spatafora J."/>
            <person name="Crous P."/>
            <person name="Grigoriev I."/>
        </authorList>
    </citation>
    <scope>NUCLEOTIDE SEQUENCE</scope>
    <source>
        <strain evidence="4">CBS 109.77</strain>
    </source>
</reference>
<evidence type="ECO:0000313" key="4">
    <source>
        <dbReference type="EMBL" id="KAF2789682.1"/>
    </source>
</evidence>
<dbReference type="Gene3D" id="4.10.240.10">
    <property type="entry name" value="Zn(2)-C6 fungal-type DNA-binding domain"/>
    <property type="match status" value="1"/>
</dbReference>
<evidence type="ECO:0000313" key="5">
    <source>
        <dbReference type="Proteomes" id="UP000799757"/>
    </source>
</evidence>
<accession>A0A6A6X012</accession>
<dbReference type="PANTHER" id="PTHR47657:SF13">
    <property type="entry name" value="ZN(2)-C6 FUNGAL-TYPE DOMAIN-CONTAINING PROTEIN-RELATED"/>
    <property type="match status" value="1"/>
</dbReference>
<dbReference type="PANTHER" id="PTHR47657">
    <property type="entry name" value="STEROL REGULATORY ELEMENT-BINDING PROTEIN ECM22"/>
    <property type="match status" value="1"/>
</dbReference>
<evidence type="ECO:0000259" key="3">
    <source>
        <dbReference type="PROSITE" id="PS50048"/>
    </source>
</evidence>
<dbReference type="InterPro" id="IPR001138">
    <property type="entry name" value="Zn2Cys6_DnaBD"/>
</dbReference>
<feature type="compositionally biased region" description="Basic and acidic residues" evidence="2">
    <location>
        <begin position="29"/>
        <end position="47"/>
    </location>
</feature>
<dbReference type="PROSITE" id="PS00463">
    <property type="entry name" value="ZN2_CY6_FUNGAL_1"/>
    <property type="match status" value="1"/>
</dbReference>
<dbReference type="AlphaFoldDB" id="A0A6A6X012"/>
<dbReference type="Proteomes" id="UP000799757">
    <property type="component" value="Unassembled WGS sequence"/>
</dbReference>
<feature type="domain" description="Zn(2)-C6 fungal-type" evidence="3">
    <location>
        <begin position="59"/>
        <end position="89"/>
    </location>
</feature>
<dbReference type="GO" id="GO:0000981">
    <property type="term" value="F:DNA-binding transcription factor activity, RNA polymerase II-specific"/>
    <property type="evidence" value="ECO:0007669"/>
    <property type="project" value="InterPro"/>
</dbReference>
<keyword evidence="1" id="KW-0539">Nucleus</keyword>
<gene>
    <name evidence="4" type="ORF">K505DRAFT_410196</name>
</gene>
<dbReference type="PROSITE" id="PS50048">
    <property type="entry name" value="ZN2_CY6_FUNGAL_2"/>
    <property type="match status" value="1"/>
</dbReference>
<name>A0A6A6X012_9PLEO</name>
<organism evidence="4 5">
    <name type="scientific">Melanomma pulvis-pyrius CBS 109.77</name>
    <dbReference type="NCBI Taxonomy" id="1314802"/>
    <lineage>
        <taxon>Eukaryota</taxon>
        <taxon>Fungi</taxon>
        <taxon>Dikarya</taxon>
        <taxon>Ascomycota</taxon>
        <taxon>Pezizomycotina</taxon>
        <taxon>Dothideomycetes</taxon>
        <taxon>Pleosporomycetidae</taxon>
        <taxon>Pleosporales</taxon>
        <taxon>Melanommataceae</taxon>
        <taxon>Melanomma</taxon>
    </lineage>
</organism>
<dbReference type="SUPFAM" id="SSF57701">
    <property type="entry name" value="Zn2/Cys6 DNA-binding domain"/>
    <property type="match status" value="1"/>
</dbReference>
<sequence>MGDDSPRSNSTARASSRDGFRHLSGSPAGDERGTRDGTPERVNTEKAIKRKAHRKSRFGCRNCKTRRIKCDEGKPQCTSCKKRRLQCDYVGVFEQYHGIASGDKRASGDDLNISDIELTYHWMTSTCQSLSVWKSGATFWETDMTQLGLVHHYILHLIFAFTAFHLAYSRPERREEYVALADRHYDVALSSVTSELANITLENCHAVCMSVQLICCICWARGPQKGEYLAFGESGRSEWLIMFRGIRTTRMIMNTEYLRVKVPERSLPEYKDAPEFEKTIADLRDWIGHVSSSDAIRISNLQAVDLLVECFRGRYGGIDTELLLVFAFLYKSSEDFLTRLQQYDPIPLIVYAYFTIMLADMERLWYIKGWTAHVMSGIYEKLPIEYRVMIRWPMAKIGWIPPIEEKSSFLRILTHP</sequence>
<evidence type="ECO:0000256" key="2">
    <source>
        <dbReference type="SAM" id="MobiDB-lite"/>
    </source>
</evidence>
<feature type="region of interest" description="Disordered" evidence="2">
    <location>
        <begin position="1"/>
        <end position="50"/>
    </location>
</feature>
<dbReference type="InterPro" id="IPR052400">
    <property type="entry name" value="Zn2-C6_fungal_TF"/>
</dbReference>
<dbReference type="CDD" id="cd00067">
    <property type="entry name" value="GAL4"/>
    <property type="match status" value="1"/>
</dbReference>
<dbReference type="EMBL" id="MU002121">
    <property type="protein sequence ID" value="KAF2789682.1"/>
    <property type="molecule type" value="Genomic_DNA"/>
</dbReference>
<dbReference type="InterPro" id="IPR036864">
    <property type="entry name" value="Zn2-C6_fun-type_DNA-bd_sf"/>
</dbReference>